<organism evidence="1 2">
    <name type="scientific">Flavobacterium macacae</name>
    <dbReference type="NCBI Taxonomy" id="2488993"/>
    <lineage>
        <taxon>Bacteria</taxon>
        <taxon>Pseudomonadati</taxon>
        <taxon>Bacteroidota</taxon>
        <taxon>Flavobacteriia</taxon>
        <taxon>Flavobacteriales</taxon>
        <taxon>Flavobacteriaceae</taxon>
        <taxon>Flavobacterium</taxon>
    </lineage>
</organism>
<keyword evidence="1" id="KW-0121">Carboxypeptidase</keyword>
<dbReference type="Gene3D" id="2.60.40.1120">
    <property type="entry name" value="Carboxypeptidase-like, regulatory domain"/>
    <property type="match status" value="1"/>
</dbReference>
<reference evidence="1 2" key="1">
    <citation type="submission" date="2018-11" db="EMBL/GenBank/DDBJ databases">
        <title>Flavobacterium sp. nov., YIM 102600 draft genome.</title>
        <authorList>
            <person name="Li G."/>
            <person name="Jiang Y."/>
        </authorList>
    </citation>
    <scope>NUCLEOTIDE SEQUENCE [LARGE SCALE GENOMIC DNA]</scope>
    <source>
        <strain evidence="1 2">YIM 102600</strain>
    </source>
</reference>
<dbReference type="Pfam" id="PF13715">
    <property type="entry name" value="CarbopepD_reg_2"/>
    <property type="match status" value="1"/>
</dbReference>
<comment type="caution">
    <text evidence="1">The sequence shown here is derived from an EMBL/GenBank/DDBJ whole genome shotgun (WGS) entry which is preliminary data.</text>
</comment>
<dbReference type="SUPFAM" id="SSF49464">
    <property type="entry name" value="Carboxypeptidase regulatory domain-like"/>
    <property type="match status" value="1"/>
</dbReference>
<dbReference type="GO" id="GO:0004180">
    <property type="term" value="F:carboxypeptidase activity"/>
    <property type="evidence" value="ECO:0007669"/>
    <property type="project" value="UniProtKB-KW"/>
</dbReference>
<accession>A0A3P3WGM6</accession>
<dbReference type="RefSeq" id="WP_125011379.1">
    <property type="nucleotide sequence ID" value="NZ_RQVR01000002.1"/>
</dbReference>
<proteinExistence type="predicted"/>
<dbReference type="AlphaFoldDB" id="A0A3P3WGM6"/>
<name>A0A3P3WGM6_9FLAO</name>
<keyword evidence="2" id="KW-1185">Reference proteome</keyword>
<dbReference type="OrthoDB" id="1223654at2"/>
<dbReference type="InterPro" id="IPR008969">
    <property type="entry name" value="CarboxyPept-like_regulatory"/>
</dbReference>
<protein>
    <submittedName>
        <fullName evidence="1">Carboxypeptidase-like regulatory domain-containing protein</fullName>
    </submittedName>
</protein>
<dbReference type="Proteomes" id="UP000271937">
    <property type="component" value="Unassembled WGS sequence"/>
</dbReference>
<evidence type="ECO:0000313" key="2">
    <source>
        <dbReference type="Proteomes" id="UP000271937"/>
    </source>
</evidence>
<sequence length="365" mass="41938">MKNILLVLFLGCFINVFSQTLEGTIYIKGTEIPLQSANVYLDGTTIATTTNDQGYFKIDSRGNTKSDLVISYIGFLTTRIPYPSQQKKRIIFLEEDAIAIEEVVIGRGPFSRKSMLKAFREQFLGTSKAALSCKILNEDDINLYFDIDTNILSATARNPLKIKNSYLGYEINFDLVDFQVKYKVQSLSSFYIQNSMFAGTTFYKDLSKKNKAAKKRKDTYLGSSPHLMYAIAQENWQKEKFKLFVDRFQVDPKEYFQVKDTLDMKQISIIKEPMMKVEKVKKNAVNFIDTSKPQVVEYEDKKAYFQILYDGNLQSIADFGTKLFYVDENGNYDAFYNILFGGYMGSLKAGDMLPSDYFQTIKENH</sequence>
<evidence type="ECO:0000313" key="1">
    <source>
        <dbReference type="EMBL" id="RRJ93587.1"/>
    </source>
</evidence>
<keyword evidence="1" id="KW-0645">Protease</keyword>
<gene>
    <name evidence="1" type="ORF">EG849_01775</name>
</gene>
<keyword evidence="1" id="KW-0378">Hydrolase</keyword>
<dbReference type="EMBL" id="RQVR01000002">
    <property type="protein sequence ID" value="RRJ93587.1"/>
    <property type="molecule type" value="Genomic_DNA"/>
</dbReference>